<dbReference type="InterPro" id="IPR050297">
    <property type="entry name" value="LipidA_mod_glycosyltrf_83"/>
</dbReference>
<dbReference type="PANTHER" id="PTHR33908:SF3">
    <property type="entry name" value="UNDECAPRENYL PHOSPHATE-ALPHA-4-AMINO-4-DEOXY-L-ARABINOSE ARABINOSYL TRANSFERASE"/>
    <property type="match status" value="1"/>
</dbReference>
<feature type="domain" description="Putative mannosyltransferase YkcA/B-like C-terminal" evidence="10">
    <location>
        <begin position="560"/>
        <end position="641"/>
    </location>
</feature>
<feature type="region of interest" description="Disordered" evidence="8">
    <location>
        <begin position="267"/>
        <end position="344"/>
    </location>
</feature>
<evidence type="ECO:0000259" key="9">
    <source>
        <dbReference type="Pfam" id="PF13231"/>
    </source>
</evidence>
<keyword evidence="12" id="KW-1185">Reference proteome</keyword>
<dbReference type="Pfam" id="PF13231">
    <property type="entry name" value="PMT_2"/>
    <property type="match status" value="1"/>
</dbReference>
<evidence type="ECO:0000259" key="10">
    <source>
        <dbReference type="Pfam" id="PF24878"/>
    </source>
</evidence>
<evidence type="ECO:0000256" key="2">
    <source>
        <dbReference type="ARBA" id="ARBA00022475"/>
    </source>
</evidence>
<feature type="domain" description="Glycosyltransferase RgtA/B/C/D-like" evidence="9">
    <location>
        <begin position="65"/>
        <end position="223"/>
    </location>
</feature>
<dbReference type="GO" id="GO:0010041">
    <property type="term" value="P:response to iron(III) ion"/>
    <property type="evidence" value="ECO:0007669"/>
    <property type="project" value="TreeGrafter"/>
</dbReference>
<feature type="compositionally biased region" description="Low complexity" evidence="8">
    <location>
        <begin position="301"/>
        <end position="317"/>
    </location>
</feature>
<keyword evidence="3 11" id="KW-0328">Glycosyltransferase</keyword>
<keyword evidence="7" id="KW-0472">Membrane</keyword>
<keyword evidence="5" id="KW-0812">Transmembrane</keyword>
<name>A0A0V8JPH9_9BACI</name>
<evidence type="ECO:0000256" key="6">
    <source>
        <dbReference type="ARBA" id="ARBA00022989"/>
    </source>
</evidence>
<comment type="caution">
    <text evidence="11">The sequence shown here is derived from an EMBL/GenBank/DDBJ whole genome shotgun (WGS) entry which is preliminary data.</text>
</comment>
<reference evidence="11 12" key="1">
    <citation type="submission" date="2015-11" db="EMBL/GenBank/DDBJ databases">
        <title>Bacillus caseinolyticus sp nov.</title>
        <authorList>
            <person name="Dastager S.G."/>
            <person name="Mawlankar R."/>
        </authorList>
    </citation>
    <scope>NUCLEOTIDE SEQUENCE [LARGE SCALE GENOMIC DNA]</scope>
    <source>
        <strain evidence="11 12">SGD-V-76</strain>
    </source>
</reference>
<accession>A0A0V8JPH9</accession>
<dbReference type="GO" id="GO:0016763">
    <property type="term" value="F:pentosyltransferase activity"/>
    <property type="evidence" value="ECO:0007669"/>
    <property type="project" value="TreeGrafter"/>
</dbReference>
<dbReference type="GO" id="GO:0005886">
    <property type="term" value="C:plasma membrane"/>
    <property type="evidence" value="ECO:0007669"/>
    <property type="project" value="UniProtKB-SubCell"/>
</dbReference>
<evidence type="ECO:0000256" key="5">
    <source>
        <dbReference type="ARBA" id="ARBA00022692"/>
    </source>
</evidence>
<dbReference type="Proteomes" id="UP000053681">
    <property type="component" value="Unassembled WGS sequence"/>
</dbReference>
<sequence>MKKITQRLDLVLVLTLVAALVLNTYNIWQDGAANQYYLAAVKSMTQSFHNFFYASFDPSGFVTVDKPPVVLWIQTIFALLFGVHTWSVILPQALAGAGSVYLLYKMVQPTFEDGAARIAAIVMALTPIAAAVSRTNNIDSLLVFTLLLGTWYLMKSLKSGKLLWLIFAFGLIGLGFNMKMLQAFMVLPAFIVMYAVAARKSVKKRILSLILSMFVLASVSLSWALVVDYASEDNRPYVGSSQTNSVLELAFGYNGTERLLGQTTGNARAGMGGFGEQGSVQASKNISISDDSESDDAQGIPPSMNGNNQPPQMPQNQGDGGPPGNNNSRGPQGSVGPGGSQSMNMFGTGEAGPLRLFQSALSGQISWMLPFALMGILAVALTAFRERRKKEWQEAMFWTAWLVPVAGFFSVAGFFHHYYLIMLAPPIAALCGIGWSAMYRLYKERNDWKSYLLPAAVGVTVIFQTYILGSYTEQIGSVWMYTLGIVGVILTVAFVILKSHDIARKRLSIISLCILLIAPMYWSVTPILYGGNSVLPESGPQLSNSMNRGGMFSSNVNSELLSYLRENNTGEEYLFATFTTVTAAPYIIDANESVMALGGFNGTDPILTTSELEGLVKKGKVKYFLLSGDNSGNSELVKWIKIHGVEISQEHYLSEEDQGKNNLGMDRGFGSRNQEALYKIEI</sequence>
<evidence type="ECO:0000256" key="1">
    <source>
        <dbReference type="ARBA" id="ARBA00004651"/>
    </source>
</evidence>
<evidence type="ECO:0000256" key="8">
    <source>
        <dbReference type="SAM" id="MobiDB-lite"/>
    </source>
</evidence>
<protein>
    <submittedName>
        <fullName evidence="11">Mannosyltransferase</fullName>
    </submittedName>
</protein>
<keyword evidence="6" id="KW-1133">Transmembrane helix</keyword>
<dbReference type="Pfam" id="PF24878">
    <property type="entry name" value="YkcB_C"/>
    <property type="match status" value="1"/>
</dbReference>
<evidence type="ECO:0000313" key="11">
    <source>
        <dbReference type="EMBL" id="KSU88951.1"/>
    </source>
</evidence>
<keyword evidence="2" id="KW-1003">Cell membrane</keyword>
<evidence type="ECO:0000256" key="3">
    <source>
        <dbReference type="ARBA" id="ARBA00022676"/>
    </source>
</evidence>
<dbReference type="EMBL" id="LNQP01000012">
    <property type="protein sequence ID" value="KSU88951.1"/>
    <property type="molecule type" value="Genomic_DNA"/>
</dbReference>
<dbReference type="AlphaFoldDB" id="A0A0V8JPH9"/>
<dbReference type="GO" id="GO:0009103">
    <property type="term" value="P:lipopolysaccharide biosynthetic process"/>
    <property type="evidence" value="ECO:0007669"/>
    <property type="project" value="UniProtKB-ARBA"/>
</dbReference>
<proteinExistence type="predicted"/>
<organism evidence="11 12">
    <name type="scientific">Priestia veravalensis</name>
    <dbReference type="NCBI Taxonomy" id="1414648"/>
    <lineage>
        <taxon>Bacteria</taxon>
        <taxon>Bacillati</taxon>
        <taxon>Bacillota</taxon>
        <taxon>Bacilli</taxon>
        <taxon>Bacillales</taxon>
        <taxon>Bacillaceae</taxon>
        <taxon>Priestia</taxon>
    </lineage>
</organism>
<comment type="subcellular location">
    <subcellularLocation>
        <location evidence="1">Cell membrane</location>
        <topology evidence="1">Multi-pass membrane protein</topology>
    </subcellularLocation>
</comment>
<evidence type="ECO:0000256" key="7">
    <source>
        <dbReference type="ARBA" id="ARBA00023136"/>
    </source>
</evidence>
<evidence type="ECO:0000256" key="4">
    <source>
        <dbReference type="ARBA" id="ARBA00022679"/>
    </source>
</evidence>
<dbReference type="InterPro" id="IPR038731">
    <property type="entry name" value="RgtA/B/C-like"/>
</dbReference>
<gene>
    <name evidence="11" type="ORF">AS180_04630</name>
</gene>
<dbReference type="InterPro" id="IPR056785">
    <property type="entry name" value="YkcA/B-like_C"/>
</dbReference>
<dbReference type="PANTHER" id="PTHR33908">
    <property type="entry name" value="MANNOSYLTRANSFERASE YKCB-RELATED"/>
    <property type="match status" value="1"/>
</dbReference>
<keyword evidence="4 11" id="KW-0808">Transferase</keyword>
<evidence type="ECO:0000313" key="12">
    <source>
        <dbReference type="Proteomes" id="UP000053681"/>
    </source>
</evidence>
<dbReference type="RefSeq" id="WP_025910959.1">
    <property type="nucleotide sequence ID" value="NZ_KQ758632.1"/>
</dbReference>